<sequence>MDAIATHRDGDGHGLRRVERPRPVTEPAESSVGSVDSNASHSGPVVETLGVVPPDDGGYAGRDDDSTIKTAIELSTL</sequence>
<dbReference type="RefSeq" id="WP_158203267.1">
    <property type="nucleotide sequence ID" value="NZ_WSZK01000008.1"/>
</dbReference>
<name>A0A6B0GGA0_9EURY</name>
<feature type="compositionally biased region" description="Polar residues" evidence="1">
    <location>
        <begin position="31"/>
        <end position="41"/>
    </location>
</feature>
<dbReference type="AlphaFoldDB" id="A0A6B0GGA0"/>
<accession>A0A6B0GGA0</accession>
<evidence type="ECO:0000313" key="2">
    <source>
        <dbReference type="EMBL" id="MWG33540.1"/>
    </source>
</evidence>
<comment type="caution">
    <text evidence="2">The sequence shown here is derived from an EMBL/GenBank/DDBJ whole genome shotgun (WGS) entry which is preliminary data.</text>
</comment>
<dbReference type="Proteomes" id="UP000451471">
    <property type="component" value="Unassembled WGS sequence"/>
</dbReference>
<organism evidence="2 3">
    <name type="scientific">Halomarina oriensis</name>
    <dbReference type="NCBI Taxonomy" id="671145"/>
    <lineage>
        <taxon>Archaea</taxon>
        <taxon>Methanobacteriati</taxon>
        <taxon>Methanobacteriota</taxon>
        <taxon>Stenosarchaea group</taxon>
        <taxon>Halobacteria</taxon>
        <taxon>Halobacteriales</taxon>
        <taxon>Natronomonadaceae</taxon>
        <taxon>Halomarina</taxon>
    </lineage>
</organism>
<evidence type="ECO:0000313" key="3">
    <source>
        <dbReference type="Proteomes" id="UP000451471"/>
    </source>
</evidence>
<protein>
    <submittedName>
        <fullName evidence="2">Uncharacterized protein</fullName>
    </submittedName>
</protein>
<feature type="compositionally biased region" description="Basic and acidic residues" evidence="1">
    <location>
        <begin position="1"/>
        <end position="23"/>
    </location>
</feature>
<reference evidence="2 3" key="1">
    <citation type="submission" date="2019-12" db="EMBL/GenBank/DDBJ databases">
        <title>Halocatena pleomorpha gen. nov. sp. nov., an extremely halophilic archaeon of family Halobacteriaceae isolated from saltpan soil.</title>
        <authorList>
            <person name="Pal Y."/>
            <person name="Verma A."/>
            <person name="Krishnamurthi S."/>
            <person name="Kumar P."/>
        </authorList>
    </citation>
    <scope>NUCLEOTIDE SEQUENCE [LARGE SCALE GENOMIC DNA]</scope>
    <source>
        <strain evidence="2 3">JCM 16495</strain>
    </source>
</reference>
<dbReference type="EMBL" id="WSZK01000008">
    <property type="protein sequence ID" value="MWG33540.1"/>
    <property type="molecule type" value="Genomic_DNA"/>
</dbReference>
<keyword evidence="3" id="KW-1185">Reference proteome</keyword>
<feature type="region of interest" description="Disordered" evidence="1">
    <location>
        <begin position="1"/>
        <end position="64"/>
    </location>
</feature>
<evidence type="ECO:0000256" key="1">
    <source>
        <dbReference type="SAM" id="MobiDB-lite"/>
    </source>
</evidence>
<proteinExistence type="predicted"/>
<gene>
    <name evidence="2" type="ORF">GQS65_03380</name>
</gene>